<dbReference type="EMBL" id="KZ824462">
    <property type="protein sequence ID" value="RAK97518.1"/>
    <property type="molecule type" value="Genomic_DNA"/>
</dbReference>
<protein>
    <submittedName>
        <fullName evidence="1">Uncharacterized protein</fullName>
    </submittedName>
</protein>
<dbReference type="Proteomes" id="UP000249402">
    <property type="component" value="Unassembled WGS sequence"/>
</dbReference>
<dbReference type="GeneID" id="37225060"/>
<keyword evidence="2" id="KW-1185">Reference proteome</keyword>
<accession>A0A395GRD4</accession>
<dbReference type="VEuPathDB" id="FungiDB:BO80DRAFT_428190"/>
<dbReference type="RefSeq" id="XP_025571846.1">
    <property type="nucleotide sequence ID" value="XM_025720195.1"/>
</dbReference>
<proteinExistence type="predicted"/>
<evidence type="ECO:0000313" key="1">
    <source>
        <dbReference type="EMBL" id="RAK97518.1"/>
    </source>
</evidence>
<gene>
    <name evidence="1" type="ORF">BO80DRAFT_428190</name>
</gene>
<reference evidence="1 2" key="1">
    <citation type="submission" date="2018-02" db="EMBL/GenBank/DDBJ databases">
        <title>The genomes of Aspergillus section Nigri reveals drivers in fungal speciation.</title>
        <authorList>
            <consortium name="DOE Joint Genome Institute"/>
            <person name="Vesth T.C."/>
            <person name="Nybo J."/>
            <person name="Theobald S."/>
            <person name="Brandl J."/>
            <person name="Frisvad J.C."/>
            <person name="Nielsen K.F."/>
            <person name="Lyhne E.K."/>
            <person name="Kogle M.E."/>
            <person name="Kuo A."/>
            <person name="Riley R."/>
            <person name="Clum A."/>
            <person name="Nolan M."/>
            <person name="Lipzen A."/>
            <person name="Salamov A."/>
            <person name="Henrissat B."/>
            <person name="Wiebenga A."/>
            <person name="De vries R.P."/>
            <person name="Grigoriev I.V."/>
            <person name="Mortensen U.H."/>
            <person name="Andersen M.R."/>
            <person name="Baker S.E."/>
        </authorList>
    </citation>
    <scope>NUCLEOTIDE SEQUENCE [LARGE SCALE GENOMIC DNA]</scope>
    <source>
        <strain evidence="1 2">CBS 121593</strain>
    </source>
</reference>
<name>A0A395GRD4_9EURO</name>
<sequence length="88" mass="9693">MTELVLCWPMTVTFSMFRSLGSQCTASSGVDELASFDLIRGTAIDRRAKHSELVSPAADDSQALFSNLRTSYSSPAPYCWTVSRVHTE</sequence>
<evidence type="ECO:0000313" key="2">
    <source>
        <dbReference type="Proteomes" id="UP000249402"/>
    </source>
</evidence>
<organism evidence="1 2">
    <name type="scientific">Aspergillus ibericus CBS 121593</name>
    <dbReference type="NCBI Taxonomy" id="1448316"/>
    <lineage>
        <taxon>Eukaryota</taxon>
        <taxon>Fungi</taxon>
        <taxon>Dikarya</taxon>
        <taxon>Ascomycota</taxon>
        <taxon>Pezizomycotina</taxon>
        <taxon>Eurotiomycetes</taxon>
        <taxon>Eurotiomycetidae</taxon>
        <taxon>Eurotiales</taxon>
        <taxon>Aspergillaceae</taxon>
        <taxon>Aspergillus</taxon>
        <taxon>Aspergillus subgen. Circumdati</taxon>
    </lineage>
</organism>
<dbReference type="AlphaFoldDB" id="A0A395GRD4"/>